<keyword evidence="5 7" id="KW-1133">Transmembrane helix</keyword>
<comment type="similarity">
    <text evidence="2">Belongs to the UPF0056 (MarC) family.</text>
</comment>
<dbReference type="PANTHER" id="PTHR33508:SF10">
    <property type="entry name" value="UPF0056 INNER MEMBRANE PROTEIN YHGN"/>
    <property type="match status" value="1"/>
</dbReference>
<evidence type="ECO:0000256" key="7">
    <source>
        <dbReference type="SAM" id="Phobius"/>
    </source>
</evidence>
<feature type="non-terminal residue" evidence="8">
    <location>
        <position position="113"/>
    </location>
</feature>
<evidence type="ECO:0000313" key="8">
    <source>
        <dbReference type="EMBL" id="GAF96483.1"/>
    </source>
</evidence>
<proteinExistence type="inferred from homology"/>
<comment type="caution">
    <text evidence="8">The sequence shown here is derived from an EMBL/GenBank/DDBJ whole genome shotgun (WGS) entry which is preliminary data.</text>
</comment>
<protein>
    <submittedName>
        <fullName evidence="8">Uncharacterized protein</fullName>
    </submittedName>
</protein>
<keyword evidence="4 7" id="KW-0812">Transmembrane</keyword>
<name>X0TSF8_9ZZZZ</name>
<dbReference type="InterPro" id="IPR002771">
    <property type="entry name" value="Multi_antbiot-R_MarC"/>
</dbReference>
<evidence type="ECO:0000256" key="4">
    <source>
        <dbReference type="ARBA" id="ARBA00022692"/>
    </source>
</evidence>
<dbReference type="Pfam" id="PF01914">
    <property type="entry name" value="MarC"/>
    <property type="match status" value="1"/>
</dbReference>
<evidence type="ECO:0000256" key="5">
    <source>
        <dbReference type="ARBA" id="ARBA00022989"/>
    </source>
</evidence>
<organism evidence="8">
    <name type="scientific">marine sediment metagenome</name>
    <dbReference type="NCBI Taxonomy" id="412755"/>
    <lineage>
        <taxon>unclassified sequences</taxon>
        <taxon>metagenomes</taxon>
        <taxon>ecological metagenomes</taxon>
    </lineage>
</organism>
<reference evidence="8" key="1">
    <citation type="journal article" date="2014" name="Front. Microbiol.">
        <title>High frequency of phylogenetically diverse reductive dehalogenase-homologous genes in deep subseafloor sedimentary metagenomes.</title>
        <authorList>
            <person name="Kawai M."/>
            <person name="Futagami T."/>
            <person name="Toyoda A."/>
            <person name="Takaki Y."/>
            <person name="Nishi S."/>
            <person name="Hori S."/>
            <person name="Arai W."/>
            <person name="Tsubouchi T."/>
            <person name="Morono Y."/>
            <person name="Uchiyama I."/>
            <person name="Ito T."/>
            <person name="Fujiyama A."/>
            <person name="Inagaki F."/>
            <person name="Takami H."/>
        </authorList>
    </citation>
    <scope>NUCLEOTIDE SEQUENCE</scope>
    <source>
        <strain evidence="8">Expedition CK06-06</strain>
    </source>
</reference>
<sequence length="113" mass="12763">MNGFIPTQEMTFFQSVIYIFFVFNSIGEIPVFVSLLARYSHKKQIKIIIRELTIALFVLLAFAFFGKRVLQALQITTSTIGIGGGLLLIIIALNMIFPKLEHANKKDLHGHEP</sequence>
<evidence type="ECO:0000256" key="2">
    <source>
        <dbReference type="ARBA" id="ARBA00009784"/>
    </source>
</evidence>
<dbReference type="AlphaFoldDB" id="X0TSF8"/>
<feature type="transmembrane region" description="Helical" evidence="7">
    <location>
        <begin position="72"/>
        <end position="97"/>
    </location>
</feature>
<keyword evidence="6 7" id="KW-0472">Membrane</keyword>
<evidence type="ECO:0000256" key="6">
    <source>
        <dbReference type="ARBA" id="ARBA00023136"/>
    </source>
</evidence>
<gene>
    <name evidence="8" type="ORF">S01H1_26369</name>
</gene>
<accession>X0TSF8</accession>
<keyword evidence="3" id="KW-1003">Cell membrane</keyword>
<evidence type="ECO:0000256" key="3">
    <source>
        <dbReference type="ARBA" id="ARBA00022475"/>
    </source>
</evidence>
<feature type="transmembrane region" description="Helical" evidence="7">
    <location>
        <begin position="12"/>
        <end position="36"/>
    </location>
</feature>
<dbReference type="GO" id="GO:0005886">
    <property type="term" value="C:plasma membrane"/>
    <property type="evidence" value="ECO:0007669"/>
    <property type="project" value="UniProtKB-SubCell"/>
</dbReference>
<evidence type="ECO:0000256" key="1">
    <source>
        <dbReference type="ARBA" id="ARBA00004651"/>
    </source>
</evidence>
<dbReference type="EMBL" id="BARS01015981">
    <property type="protein sequence ID" value="GAF96483.1"/>
    <property type="molecule type" value="Genomic_DNA"/>
</dbReference>
<feature type="transmembrane region" description="Helical" evidence="7">
    <location>
        <begin position="48"/>
        <end position="66"/>
    </location>
</feature>
<dbReference type="PANTHER" id="PTHR33508">
    <property type="entry name" value="UPF0056 MEMBRANE PROTEIN YHCE"/>
    <property type="match status" value="1"/>
</dbReference>
<comment type="subcellular location">
    <subcellularLocation>
        <location evidence="1">Cell membrane</location>
        <topology evidence="1">Multi-pass membrane protein</topology>
    </subcellularLocation>
</comment>